<organism evidence="4">
    <name type="scientific">Pyrenophora teres f. teres (strain 0-1)</name>
    <name type="common">Barley net blotch fungus</name>
    <name type="synonym">Drechslera teres f. teres</name>
    <dbReference type="NCBI Taxonomy" id="861557"/>
    <lineage>
        <taxon>Eukaryota</taxon>
        <taxon>Fungi</taxon>
        <taxon>Dikarya</taxon>
        <taxon>Ascomycota</taxon>
        <taxon>Pezizomycotina</taxon>
        <taxon>Dothideomycetes</taxon>
        <taxon>Pleosporomycetidae</taxon>
        <taxon>Pleosporales</taxon>
        <taxon>Pleosporineae</taxon>
        <taxon>Pleosporaceae</taxon>
        <taxon>Pyrenophora</taxon>
    </lineage>
</organism>
<dbReference type="Gene3D" id="1.20.1530.20">
    <property type="match status" value="1"/>
</dbReference>
<keyword evidence="4" id="KW-1185">Reference proteome</keyword>
<feature type="transmembrane region" description="Helical" evidence="2">
    <location>
        <begin position="107"/>
        <end position="130"/>
    </location>
</feature>
<feature type="transmembrane region" description="Helical" evidence="2">
    <location>
        <begin position="278"/>
        <end position="296"/>
    </location>
</feature>
<feature type="transmembrane region" description="Helical" evidence="2">
    <location>
        <begin position="78"/>
        <end position="95"/>
    </location>
</feature>
<feature type="transmembrane region" description="Helical" evidence="2">
    <location>
        <begin position="349"/>
        <end position="371"/>
    </location>
</feature>
<dbReference type="KEGG" id="pte:PTT_10068"/>
<feature type="transmembrane region" description="Helical" evidence="2">
    <location>
        <begin position="170"/>
        <end position="191"/>
    </location>
</feature>
<evidence type="ECO:0000256" key="1">
    <source>
        <dbReference type="SAM" id="MobiDB-lite"/>
    </source>
</evidence>
<keyword evidence="2" id="KW-1133">Transmembrane helix</keyword>
<name>E3RNC8_PYRTT</name>
<reference evidence="3 4" key="1">
    <citation type="journal article" date="2010" name="Genome Biol.">
        <title>A first genome assembly of the barley fungal pathogen Pyrenophora teres f. teres.</title>
        <authorList>
            <person name="Ellwood S.R."/>
            <person name="Liu Z."/>
            <person name="Syme R.A."/>
            <person name="Lai Z."/>
            <person name="Hane J.K."/>
            <person name="Keiper F."/>
            <person name="Moffat C.S."/>
            <person name="Oliver R.P."/>
            <person name="Friesen T.L."/>
        </authorList>
    </citation>
    <scope>NUCLEOTIDE SEQUENCE [LARGE SCALE GENOMIC DNA]</scope>
    <source>
        <strain evidence="3 4">0-1</strain>
    </source>
</reference>
<gene>
    <name evidence="3" type="ORF">PTT_10068</name>
</gene>
<protein>
    <recommendedName>
        <fullName evidence="5">Sodium bile acid symporter family protein</fullName>
    </recommendedName>
</protein>
<dbReference type="EMBL" id="GL534184">
    <property type="protein sequence ID" value="EFQ92780.1"/>
    <property type="molecule type" value="Genomic_DNA"/>
</dbReference>
<dbReference type="HOGENOM" id="CLU_039013_3_0_1"/>
<sequence length="427" mass="47628">MTNPKSDMQGTAVSSHTCSKDNAEDRIAEATNTDAITTDPPVVEPGSSQTVPTQKDESTPSKRTKALSIIKWFLKDQWFLLAMSAVVLLSSQVQVPASHQRVKRTIITYLAVSVIFFINGCTLDTALLLANYKRWKLHIFVQLQCYLVCSAATFAIVSLCATNRNFMDPWLLIGFLFVGSAPTTMSSNVVMTRQAHGNAALTVVQSVIGQFLCPFLTPIILQMYLSTGSWYSKVLQRGTGYGGIYRRVFMQLGLSLFLPMLLGQIVQRLWPKMTKKVFFEWNLLKLSSIALLTMVWQTFDQAFSSGAFDAVKPSNIVFIVFITISLYLVWLAICFTAATLWLPKKDVIACCYCCPAKALAMVVPLTSVMYINIDPVDQSKMQIPAIIFQAFQVAIGGMMTIGFRRWIRPEEEREEAEKQVERGGGVK</sequence>
<dbReference type="Proteomes" id="UP000001067">
    <property type="component" value="Unassembled WGS sequence"/>
</dbReference>
<dbReference type="OrthoDB" id="188035at2759"/>
<feature type="transmembrane region" description="Helical" evidence="2">
    <location>
        <begin position="383"/>
        <end position="403"/>
    </location>
</feature>
<dbReference type="PANTHER" id="PTHR18640:SF5">
    <property type="entry name" value="SODIUM_BILE ACID COTRANSPORTER 7"/>
    <property type="match status" value="1"/>
</dbReference>
<proteinExistence type="predicted"/>
<dbReference type="InterPro" id="IPR016833">
    <property type="entry name" value="Put_Na-Bile_cotransptr"/>
</dbReference>
<evidence type="ECO:0000313" key="3">
    <source>
        <dbReference type="EMBL" id="EFQ92780.1"/>
    </source>
</evidence>
<keyword evidence="2" id="KW-0812">Transmembrane</keyword>
<dbReference type="PANTHER" id="PTHR18640">
    <property type="entry name" value="SOLUTE CARRIER FAMILY 10 MEMBER 7"/>
    <property type="match status" value="1"/>
</dbReference>
<feature type="region of interest" description="Disordered" evidence="1">
    <location>
        <begin position="1"/>
        <end position="59"/>
    </location>
</feature>
<evidence type="ECO:0008006" key="5">
    <source>
        <dbReference type="Google" id="ProtNLM"/>
    </source>
</evidence>
<dbReference type="GO" id="GO:0005886">
    <property type="term" value="C:plasma membrane"/>
    <property type="evidence" value="ECO:0007669"/>
    <property type="project" value="TreeGrafter"/>
</dbReference>
<dbReference type="InterPro" id="IPR038770">
    <property type="entry name" value="Na+/solute_symporter_sf"/>
</dbReference>
<dbReference type="STRING" id="861557.E3RNC8"/>
<dbReference type="Pfam" id="PF13593">
    <property type="entry name" value="SBF_like"/>
    <property type="match status" value="1"/>
</dbReference>
<feature type="transmembrane region" description="Helical" evidence="2">
    <location>
        <begin position="244"/>
        <end position="266"/>
    </location>
</feature>
<feature type="transmembrane region" description="Helical" evidence="2">
    <location>
        <begin position="316"/>
        <end position="342"/>
    </location>
</feature>
<feature type="transmembrane region" description="Helical" evidence="2">
    <location>
        <begin position="203"/>
        <end position="224"/>
    </location>
</feature>
<dbReference type="AlphaFoldDB" id="E3RNC8"/>
<accession>E3RNC8</accession>
<evidence type="ECO:0000313" key="4">
    <source>
        <dbReference type="Proteomes" id="UP000001067"/>
    </source>
</evidence>
<evidence type="ECO:0000256" key="2">
    <source>
        <dbReference type="SAM" id="Phobius"/>
    </source>
</evidence>
<feature type="compositionally biased region" description="Basic and acidic residues" evidence="1">
    <location>
        <begin position="18"/>
        <end position="28"/>
    </location>
</feature>
<feature type="transmembrane region" description="Helical" evidence="2">
    <location>
        <begin position="137"/>
        <end position="158"/>
    </location>
</feature>
<keyword evidence="2" id="KW-0472">Membrane</keyword>
<feature type="compositionally biased region" description="Polar residues" evidence="1">
    <location>
        <begin position="1"/>
        <end position="17"/>
    </location>
</feature>
<dbReference type="eggNOG" id="KOG4821">
    <property type="taxonomic scope" value="Eukaryota"/>
</dbReference>